<feature type="transmembrane region" description="Helical" evidence="7">
    <location>
        <begin position="272"/>
        <end position="291"/>
    </location>
</feature>
<organism evidence="9 10">
    <name type="scientific">Actinacidiphila cocklensis</name>
    <dbReference type="NCBI Taxonomy" id="887465"/>
    <lineage>
        <taxon>Bacteria</taxon>
        <taxon>Bacillati</taxon>
        <taxon>Actinomycetota</taxon>
        <taxon>Actinomycetes</taxon>
        <taxon>Kitasatosporales</taxon>
        <taxon>Streptomycetaceae</taxon>
        <taxon>Actinacidiphila</taxon>
    </lineage>
</organism>
<feature type="transmembrane region" description="Helical" evidence="7">
    <location>
        <begin position="53"/>
        <end position="76"/>
    </location>
</feature>
<dbReference type="InterPro" id="IPR036259">
    <property type="entry name" value="MFS_trans_sf"/>
</dbReference>
<feature type="transmembrane region" description="Helical" evidence="7">
    <location>
        <begin position="241"/>
        <end position="260"/>
    </location>
</feature>
<dbReference type="PANTHER" id="PTHR42718">
    <property type="entry name" value="MAJOR FACILITATOR SUPERFAMILY MULTIDRUG TRANSPORTER MFSC"/>
    <property type="match status" value="1"/>
</dbReference>
<evidence type="ECO:0000256" key="2">
    <source>
        <dbReference type="ARBA" id="ARBA00022692"/>
    </source>
</evidence>
<evidence type="ECO:0000256" key="3">
    <source>
        <dbReference type="ARBA" id="ARBA00022989"/>
    </source>
</evidence>
<reference evidence="9" key="1">
    <citation type="submission" date="2021-05" db="EMBL/GenBank/DDBJ databases">
        <authorList>
            <person name="Arsene-Ploetze F."/>
        </authorList>
    </citation>
    <scope>NUCLEOTIDE SEQUENCE</scope>
    <source>
        <strain evidence="9">DSM 42138</strain>
    </source>
</reference>
<dbReference type="Proteomes" id="UP001152519">
    <property type="component" value="Unassembled WGS sequence"/>
</dbReference>
<accession>A0A9W4GQV2</accession>
<feature type="transmembrane region" description="Helical" evidence="7">
    <location>
        <begin position="120"/>
        <end position="139"/>
    </location>
</feature>
<dbReference type="SUPFAM" id="SSF103473">
    <property type="entry name" value="MFS general substrate transporter"/>
    <property type="match status" value="1"/>
</dbReference>
<keyword evidence="2 7" id="KW-0812">Transmembrane</keyword>
<dbReference type="InterPro" id="IPR011701">
    <property type="entry name" value="MFS"/>
</dbReference>
<dbReference type="PROSITE" id="PS50850">
    <property type="entry name" value="MFS"/>
    <property type="match status" value="1"/>
</dbReference>
<dbReference type="PANTHER" id="PTHR42718:SF39">
    <property type="entry name" value="ACTINORHODIN TRANSPORTER-RELATED"/>
    <property type="match status" value="1"/>
</dbReference>
<feature type="transmembrane region" description="Helical" evidence="7">
    <location>
        <begin position="380"/>
        <end position="402"/>
    </location>
</feature>
<feature type="transmembrane region" description="Helical" evidence="7">
    <location>
        <begin position="408"/>
        <end position="433"/>
    </location>
</feature>
<evidence type="ECO:0000259" key="8">
    <source>
        <dbReference type="PROSITE" id="PS50850"/>
    </source>
</evidence>
<proteinExistence type="predicted"/>
<feature type="transmembrane region" description="Helical" evidence="7">
    <location>
        <begin position="454"/>
        <end position="474"/>
    </location>
</feature>
<dbReference type="Gene3D" id="1.20.1720.10">
    <property type="entry name" value="Multidrug resistance protein D"/>
    <property type="match status" value="1"/>
</dbReference>
<dbReference type="GO" id="GO:0046677">
    <property type="term" value="P:response to antibiotic"/>
    <property type="evidence" value="ECO:0007669"/>
    <property type="project" value="UniProtKB-KW"/>
</dbReference>
<feature type="transmembrane region" description="Helical" evidence="7">
    <location>
        <begin position="345"/>
        <end position="368"/>
    </location>
</feature>
<name>A0A9W4GQV2_9ACTN</name>
<feature type="transmembrane region" description="Helical" evidence="7">
    <location>
        <begin position="209"/>
        <end position="229"/>
    </location>
</feature>
<evidence type="ECO:0000256" key="1">
    <source>
        <dbReference type="ARBA" id="ARBA00004651"/>
    </source>
</evidence>
<feature type="transmembrane region" description="Helical" evidence="7">
    <location>
        <begin position="318"/>
        <end position="339"/>
    </location>
</feature>
<evidence type="ECO:0000256" key="5">
    <source>
        <dbReference type="ARBA" id="ARBA00023251"/>
    </source>
</evidence>
<dbReference type="GO" id="GO:0022857">
    <property type="term" value="F:transmembrane transporter activity"/>
    <property type="evidence" value="ECO:0007669"/>
    <property type="project" value="InterPro"/>
</dbReference>
<keyword evidence="3 7" id="KW-1133">Transmembrane helix</keyword>
<feature type="region of interest" description="Disordered" evidence="6">
    <location>
        <begin position="26"/>
        <end position="45"/>
    </location>
</feature>
<feature type="transmembrane region" description="Helical" evidence="7">
    <location>
        <begin position="178"/>
        <end position="203"/>
    </location>
</feature>
<dbReference type="InterPro" id="IPR020846">
    <property type="entry name" value="MFS_dom"/>
</dbReference>
<feature type="domain" description="Major facilitator superfamily (MFS) profile" evidence="8">
    <location>
        <begin position="54"/>
        <end position="503"/>
    </location>
</feature>
<comment type="caution">
    <text evidence="9">The sequence shown here is derived from an EMBL/GenBank/DDBJ whole genome shotgun (WGS) entry which is preliminary data.</text>
</comment>
<evidence type="ECO:0000256" key="6">
    <source>
        <dbReference type="SAM" id="MobiDB-lite"/>
    </source>
</evidence>
<sequence>MDHVNDRMDQTLPSRAQVLPRVTRIAAPSPSAPPKSPSQSPSSSPAGPVLSTLGLLTVLLGAALPMVDFFIVNVALPTIDRDLDAGPAVLEMVVAGYGVAYAVLLVLGGRLGDLFGRRNLFLWGLGLFAATSLACGLAPTAWTLVAARVAQGAASALLLPQALATIQSATSGSSRGKALSYYGATAGIASVVGQVLGGVLVSADLAGSGWRAIFLVNVPVAAVALALALKSVPETRSANPARIDRAGTVLLALTLITLLLPLTEGRAAGWPLWSWVLLALSPFAAAAFVVVERHGERTGGNPLLPPSLVRIHSVRSGLLLIVPFCLGFGGFMFVLAVALQDGLHLGALAAGAALAPLCAAFFAASLLGPRMVARHGRRTVTAGTLIQAVGLVALAATFSWGWPHVGVLALAPSMAVIGFGQGLVLPVVFRIVLSEVPSAQAGVGSGAMATTQQSSLALGVATLGTLFLTLSTSVGFRDALVWALLAQVAAGALTTTLSLRLPKSVV</sequence>
<gene>
    <name evidence="9" type="ORF">SCOCK_20075</name>
</gene>
<protein>
    <submittedName>
        <fullName evidence="9">Transport protein</fullName>
    </submittedName>
</protein>
<keyword evidence="10" id="KW-1185">Reference proteome</keyword>
<evidence type="ECO:0000313" key="10">
    <source>
        <dbReference type="Proteomes" id="UP001152519"/>
    </source>
</evidence>
<dbReference type="AlphaFoldDB" id="A0A9W4GQV2"/>
<dbReference type="GO" id="GO:0005886">
    <property type="term" value="C:plasma membrane"/>
    <property type="evidence" value="ECO:0007669"/>
    <property type="project" value="UniProtKB-SubCell"/>
</dbReference>
<dbReference type="Pfam" id="PF07690">
    <property type="entry name" value="MFS_1"/>
    <property type="match status" value="1"/>
</dbReference>
<dbReference type="EMBL" id="CAJSLV010000048">
    <property type="protein sequence ID" value="CAG6393044.1"/>
    <property type="molecule type" value="Genomic_DNA"/>
</dbReference>
<evidence type="ECO:0000256" key="4">
    <source>
        <dbReference type="ARBA" id="ARBA00023136"/>
    </source>
</evidence>
<keyword evidence="4 7" id="KW-0472">Membrane</keyword>
<comment type="subcellular location">
    <subcellularLocation>
        <location evidence="1">Cell membrane</location>
        <topology evidence="1">Multi-pass membrane protein</topology>
    </subcellularLocation>
</comment>
<evidence type="ECO:0000256" key="7">
    <source>
        <dbReference type="SAM" id="Phobius"/>
    </source>
</evidence>
<dbReference type="CDD" id="cd17321">
    <property type="entry name" value="MFS_MMR_MDR_like"/>
    <property type="match status" value="1"/>
</dbReference>
<evidence type="ECO:0000313" key="9">
    <source>
        <dbReference type="EMBL" id="CAG6393044.1"/>
    </source>
</evidence>
<feature type="transmembrane region" description="Helical" evidence="7">
    <location>
        <begin position="88"/>
        <end position="108"/>
    </location>
</feature>
<feature type="transmembrane region" description="Helical" evidence="7">
    <location>
        <begin position="480"/>
        <end position="501"/>
    </location>
</feature>
<keyword evidence="5" id="KW-0046">Antibiotic resistance</keyword>
<feature type="transmembrane region" description="Helical" evidence="7">
    <location>
        <begin position="145"/>
        <end position="166"/>
    </location>
</feature>
<dbReference type="Gene3D" id="1.20.1250.20">
    <property type="entry name" value="MFS general substrate transporter like domains"/>
    <property type="match status" value="1"/>
</dbReference>